<evidence type="ECO:0000256" key="1">
    <source>
        <dbReference type="SAM" id="MobiDB-lite"/>
    </source>
</evidence>
<dbReference type="InterPro" id="IPR029526">
    <property type="entry name" value="PGBD"/>
</dbReference>
<protein>
    <recommendedName>
        <fullName evidence="2">PiggyBac transposable element-derived protein domain-containing protein</fullName>
    </recommendedName>
</protein>
<feature type="domain" description="PiggyBac transposable element-derived protein" evidence="2">
    <location>
        <begin position="135"/>
        <end position="223"/>
    </location>
</feature>
<gene>
    <name evidence="3" type="ORF">PR048_018036</name>
</gene>
<evidence type="ECO:0000259" key="2">
    <source>
        <dbReference type="Pfam" id="PF13843"/>
    </source>
</evidence>
<proteinExistence type="predicted"/>
<dbReference type="PANTHER" id="PTHR47272">
    <property type="entry name" value="DDE_TNP_1_7 DOMAIN-CONTAINING PROTEIN"/>
    <property type="match status" value="1"/>
</dbReference>
<comment type="caution">
    <text evidence="3">The sequence shown here is derived from an EMBL/GenBank/DDBJ whole genome shotgun (WGS) entry which is preliminary data.</text>
</comment>
<name>A0ABQ9HBA5_9NEOP</name>
<dbReference type="Pfam" id="PF13843">
    <property type="entry name" value="DDE_Tnp_1_7"/>
    <property type="match status" value="2"/>
</dbReference>
<keyword evidence="4" id="KW-1185">Reference proteome</keyword>
<organism evidence="3 4">
    <name type="scientific">Dryococelus australis</name>
    <dbReference type="NCBI Taxonomy" id="614101"/>
    <lineage>
        <taxon>Eukaryota</taxon>
        <taxon>Metazoa</taxon>
        <taxon>Ecdysozoa</taxon>
        <taxon>Arthropoda</taxon>
        <taxon>Hexapoda</taxon>
        <taxon>Insecta</taxon>
        <taxon>Pterygota</taxon>
        <taxon>Neoptera</taxon>
        <taxon>Polyneoptera</taxon>
        <taxon>Phasmatodea</taxon>
        <taxon>Verophasmatodea</taxon>
        <taxon>Anareolatae</taxon>
        <taxon>Phasmatidae</taxon>
        <taxon>Eurycanthinae</taxon>
        <taxon>Dryococelus</taxon>
    </lineage>
</organism>
<evidence type="ECO:0000313" key="4">
    <source>
        <dbReference type="Proteomes" id="UP001159363"/>
    </source>
</evidence>
<feature type="domain" description="PiggyBac transposable element-derived protein" evidence="2">
    <location>
        <begin position="1"/>
        <end position="67"/>
    </location>
</feature>
<accession>A0ABQ9HBA5</accession>
<dbReference type="Proteomes" id="UP001159363">
    <property type="component" value="Chromosome 5"/>
</dbReference>
<evidence type="ECO:0000313" key="3">
    <source>
        <dbReference type="EMBL" id="KAJ8881554.1"/>
    </source>
</evidence>
<reference evidence="3 4" key="1">
    <citation type="submission" date="2023-02" db="EMBL/GenBank/DDBJ databases">
        <title>LHISI_Scaffold_Assembly.</title>
        <authorList>
            <person name="Stuart O.P."/>
            <person name="Cleave R."/>
            <person name="Magrath M.J.L."/>
            <person name="Mikheyev A.S."/>
        </authorList>
    </citation>
    <scope>NUCLEOTIDE SEQUENCE [LARGE SCALE GENOMIC DNA]</scope>
    <source>
        <strain evidence="3">Daus_M_001</strain>
        <tissue evidence="3">Leg muscle</tissue>
    </source>
</reference>
<sequence length="295" mass="33402">MSVNQFENIRKCLHFNDNTNTTSRDEDGHDRLVKIRPIIELLRDRFTSVPVEESVSVDEHMCSTKARSYLKHGISGYAYNFEVFTGDENRVDNRNVSEEDPGACGNVVVRLNRVGPRHMNHKLYFRRNRFPDCKYPPEEELKKLLRGTSLEHTACIEGADLLNVVWKDNKTVMLLSTLAGQMPMQDVSRSDKTSRSRLPVACPKLIQLYNPHMRGVDLLDSTIDMGIVNAWILYRIVEAAKGNSKTLKLADFSMEIAHCLRSSGSNSVRCGRPSNDLEVQSQAEKSKGPTVHMPP</sequence>
<dbReference type="EMBL" id="JARBHB010000006">
    <property type="protein sequence ID" value="KAJ8881554.1"/>
    <property type="molecule type" value="Genomic_DNA"/>
</dbReference>
<feature type="region of interest" description="Disordered" evidence="1">
    <location>
        <begin position="263"/>
        <end position="295"/>
    </location>
</feature>